<dbReference type="InterPro" id="IPR035897">
    <property type="entry name" value="Toll_tir_struct_dom_sf"/>
</dbReference>
<dbReference type="AlphaFoldDB" id="A0A9D2TAQ0"/>
<proteinExistence type="predicted"/>
<feature type="domain" description="TIR" evidence="1">
    <location>
        <begin position="97"/>
        <end position="230"/>
    </location>
</feature>
<dbReference type="Gene3D" id="3.40.50.10140">
    <property type="entry name" value="Toll/interleukin-1 receptor homology (TIR) domain"/>
    <property type="match status" value="1"/>
</dbReference>
<organism evidence="2 3">
    <name type="scientific">Candidatus Blautia merdavium</name>
    <dbReference type="NCBI Taxonomy" id="2838494"/>
    <lineage>
        <taxon>Bacteria</taxon>
        <taxon>Bacillati</taxon>
        <taxon>Bacillota</taxon>
        <taxon>Clostridia</taxon>
        <taxon>Lachnospirales</taxon>
        <taxon>Lachnospiraceae</taxon>
        <taxon>Blautia</taxon>
    </lineage>
</organism>
<evidence type="ECO:0000313" key="3">
    <source>
        <dbReference type="Proteomes" id="UP000823886"/>
    </source>
</evidence>
<evidence type="ECO:0000259" key="1">
    <source>
        <dbReference type="PROSITE" id="PS50104"/>
    </source>
</evidence>
<dbReference type="GO" id="GO:0007165">
    <property type="term" value="P:signal transduction"/>
    <property type="evidence" value="ECO:0007669"/>
    <property type="project" value="InterPro"/>
</dbReference>
<dbReference type="EMBL" id="DWVZ01000064">
    <property type="protein sequence ID" value="HJC62979.1"/>
    <property type="molecule type" value="Genomic_DNA"/>
</dbReference>
<sequence>MDFIKLPENSEKLLLELIQADNPVQMLGVRFEQASQRDDDELRGMLRELRERGYINVQWADNVPYYLTLTNSARTYREQLAEYEAQKTAHFSQKKKVSPIIFISHRSTDKAIADMLLDFFSGTGIPRETVFCSSLPGNDINEKISGEVKTALKKSVVNIAILSTDYYQSAYCLNEAGILWYQDDVPVIPIALPEINSSNMYGFLSNEYKLRRLDSDTDIPYIYDVVSEAVSAPRTKVGIITHESAKLKGRYADFLKTRESQTFEPSVMLSSDRLEITTDDERIVLYYIIRNNVRKVSKDMVRTWLYTDEIFEVNIDNAFDLLSSVGGGSVVDDTLELGIDLFRKYSANAQSLLTGLKEYVDKHRKLASDMFMKLWNANTLDSVTLLFICYIVDERIESFGDRWMAEGQIRNIQQWEIKHSLDSTLSSNYGTSLQFLIQNNLVHESSWTSYGNPREYSLYPSIRNLLFNCPKGIQEALQAIKDKHYQELPF</sequence>
<name>A0A9D2TAQ0_9FIRM</name>
<dbReference type="Proteomes" id="UP000823886">
    <property type="component" value="Unassembled WGS sequence"/>
</dbReference>
<dbReference type="InterPro" id="IPR000157">
    <property type="entry name" value="TIR_dom"/>
</dbReference>
<reference evidence="2" key="2">
    <citation type="submission" date="2021-04" db="EMBL/GenBank/DDBJ databases">
        <authorList>
            <person name="Gilroy R."/>
        </authorList>
    </citation>
    <scope>NUCLEOTIDE SEQUENCE</scope>
    <source>
        <strain evidence="2">ChiBcec2-3848</strain>
    </source>
</reference>
<reference evidence="2" key="1">
    <citation type="journal article" date="2021" name="PeerJ">
        <title>Extensive microbial diversity within the chicken gut microbiome revealed by metagenomics and culture.</title>
        <authorList>
            <person name="Gilroy R."/>
            <person name="Ravi A."/>
            <person name="Getino M."/>
            <person name="Pursley I."/>
            <person name="Horton D.L."/>
            <person name="Alikhan N.F."/>
            <person name="Baker D."/>
            <person name="Gharbi K."/>
            <person name="Hall N."/>
            <person name="Watson M."/>
            <person name="Adriaenssens E.M."/>
            <person name="Foster-Nyarko E."/>
            <person name="Jarju S."/>
            <person name="Secka A."/>
            <person name="Antonio M."/>
            <person name="Oren A."/>
            <person name="Chaudhuri R.R."/>
            <person name="La Ragione R."/>
            <person name="Hildebrand F."/>
            <person name="Pallen M.J."/>
        </authorList>
    </citation>
    <scope>NUCLEOTIDE SEQUENCE</scope>
    <source>
        <strain evidence="2">ChiBcec2-3848</strain>
    </source>
</reference>
<comment type="caution">
    <text evidence="2">The sequence shown here is derived from an EMBL/GenBank/DDBJ whole genome shotgun (WGS) entry which is preliminary data.</text>
</comment>
<accession>A0A9D2TAQ0</accession>
<protein>
    <submittedName>
        <fullName evidence="2">Toll/interleukin-1 receptor domain-containing protein</fullName>
    </submittedName>
</protein>
<evidence type="ECO:0000313" key="2">
    <source>
        <dbReference type="EMBL" id="HJC62979.1"/>
    </source>
</evidence>
<dbReference type="SUPFAM" id="SSF52200">
    <property type="entry name" value="Toll/Interleukin receptor TIR domain"/>
    <property type="match status" value="1"/>
</dbReference>
<keyword evidence="2" id="KW-0675">Receptor</keyword>
<dbReference type="PROSITE" id="PS50104">
    <property type="entry name" value="TIR"/>
    <property type="match status" value="1"/>
</dbReference>
<gene>
    <name evidence="2" type="ORF">H9753_05100</name>
</gene>
<dbReference type="Pfam" id="PF13676">
    <property type="entry name" value="TIR_2"/>
    <property type="match status" value="1"/>
</dbReference>
<dbReference type="SMART" id="SM00255">
    <property type="entry name" value="TIR"/>
    <property type="match status" value="1"/>
</dbReference>